<dbReference type="OrthoDB" id="9809663at2"/>
<keyword evidence="2 3" id="KW-0862">Zinc</keyword>
<dbReference type="Proteomes" id="UP000023795">
    <property type="component" value="Unassembled WGS sequence"/>
</dbReference>
<dbReference type="AlphaFoldDB" id="L2F602"/>
<evidence type="ECO:0000313" key="6">
    <source>
        <dbReference type="Proteomes" id="UP000023795"/>
    </source>
</evidence>
<evidence type="ECO:0000256" key="2">
    <source>
        <dbReference type="ARBA" id="ARBA00022833"/>
    </source>
</evidence>
<comment type="similarity">
    <text evidence="3">Belongs to the DNA gyrase inhibitor YacG family.</text>
</comment>
<dbReference type="InterPro" id="IPR013088">
    <property type="entry name" value="Znf_NHR/GATA"/>
</dbReference>
<dbReference type="eggNOG" id="COG3024">
    <property type="taxonomic scope" value="Bacteria"/>
</dbReference>
<dbReference type="GO" id="GO:0006355">
    <property type="term" value="P:regulation of DNA-templated transcription"/>
    <property type="evidence" value="ECO:0007669"/>
    <property type="project" value="InterPro"/>
</dbReference>
<evidence type="ECO:0000256" key="1">
    <source>
        <dbReference type="ARBA" id="ARBA00022723"/>
    </source>
</evidence>
<dbReference type="GO" id="GO:0008657">
    <property type="term" value="F:DNA topoisomerase type II (double strand cut, ATP-hydrolyzing) inhibitor activity"/>
    <property type="evidence" value="ECO:0007669"/>
    <property type="project" value="UniProtKB-UniRule"/>
</dbReference>
<dbReference type="PATRIC" id="fig|1230338.3.peg.1400"/>
<evidence type="ECO:0000256" key="3">
    <source>
        <dbReference type="HAMAP-Rule" id="MF_00649"/>
    </source>
</evidence>
<dbReference type="PANTHER" id="PTHR36150:SF1">
    <property type="entry name" value="DNA GYRASE INHIBITOR YACG"/>
    <property type="match status" value="1"/>
</dbReference>
<dbReference type="PANTHER" id="PTHR36150">
    <property type="entry name" value="DNA GYRASE INHIBITOR YACG"/>
    <property type="match status" value="1"/>
</dbReference>
<dbReference type="Pfam" id="PF03884">
    <property type="entry name" value="YacG"/>
    <property type="match status" value="1"/>
</dbReference>
<feature type="compositionally biased region" description="Low complexity" evidence="4">
    <location>
        <begin position="1"/>
        <end position="18"/>
    </location>
</feature>
<proteinExistence type="inferred from homology"/>
<feature type="binding site" evidence="3">
    <location>
        <position position="48"/>
    </location>
    <ligand>
        <name>Zn(2+)</name>
        <dbReference type="ChEBI" id="CHEBI:29105"/>
    </ligand>
</feature>
<comment type="function">
    <text evidence="3">Inhibits all the catalytic activities of DNA gyrase by preventing its interaction with DNA. Acts by binding directly to the C-terminal domain of GyrB, which probably disrupts DNA binding by the gyrase.</text>
</comment>
<feature type="region of interest" description="Disordered" evidence="4">
    <location>
        <begin position="1"/>
        <end position="26"/>
    </location>
</feature>
<feature type="binding site" evidence="3">
    <location>
        <position position="30"/>
    </location>
    <ligand>
        <name>Zn(2+)</name>
        <dbReference type="ChEBI" id="CHEBI:29105"/>
    </ligand>
</feature>
<dbReference type="Gene3D" id="3.30.50.10">
    <property type="entry name" value="Erythroid Transcription Factor GATA-1, subunit A"/>
    <property type="match status" value="1"/>
</dbReference>
<sequence length="78" mass="9024">MTITQNPANNFANNNLANDQPHSKTQTYPCPQCKTITTWQNNAFKPFCSERCQLLDFGAWANEDYKITQEMTFDPFID</sequence>
<accession>L2F602</accession>
<dbReference type="InterPro" id="IPR005584">
    <property type="entry name" value="DNA_gyrase_inhibitor_YacG"/>
</dbReference>
<protein>
    <recommendedName>
        <fullName evidence="3">DNA gyrase inhibitor YacG</fullName>
    </recommendedName>
</protein>
<evidence type="ECO:0000256" key="4">
    <source>
        <dbReference type="SAM" id="MobiDB-lite"/>
    </source>
</evidence>
<dbReference type="SUPFAM" id="SSF57716">
    <property type="entry name" value="Glucocorticoid receptor-like (DNA-binding domain)"/>
    <property type="match status" value="1"/>
</dbReference>
<comment type="caution">
    <text evidence="5">The sequence shown here is derived from an EMBL/GenBank/DDBJ whole genome shotgun (WGS) entry which is preliminary data.</text>
</comment>
<keyword evidence="6" id="KW-1185">Reference proteome</keyword>
<gene>
    <name evidence="3" type="primary">yacG</name>
    <name evidence="5" type="ORF">MOMA_06556</name>
</gene>
<dbReference type="EMBL" id="ANIN01000002">
    <property type="protein sequence ID" value="ELA08201.1"/>
    <property type="molecule type" value="Genomic_DNA"/>
</dbReference>
<feature type="binding site" evidence="3">
    <location>
        <position position="33"/>
    </location>
    <ligand>
        <name>Zn(2+)</name>
        <dbReference type="ChEBI" id="CHEBI:29105"/>
    </ligand>
</feature>
<dbReference type="HAMAP" id="MF_00649">
    <property type="entry name" value="DNA_gyrase_inhibitor_YacG"/>
    <property type="match status" value="1"/>
</dbReference>
<comment type="cofactor">
    <cofactor evidence="3">
        <name>Zn(2+)</name>
        <dbReference type="ChEBI" id="CHEBI:29105"/>
    </cofactor>
    <text evidence="3">Binds 1 zinc ion.</text>
</comment>
<dbReference type="STRING" id="1230338.MOMA_06556"/>
<keyword evidence="1 3" id="KW-0479">Metal-binding</keyword>
<dbReference type="RefSeq" id="WP_009501746.1">
    <property type="nucleotide sequence ID" value="NZ_ANIN01000002.1"/>
</dbReference>
<evidence type="ECO:0000313" key="5">
    <source>
        <dbReference type="EMBL" id="ELA08201.1"/>
    </source>
</evidence>
<feature type="binding site" evidence="3">
    <location>
        <position position="52"/>
    </location>
    <ligand>
        <name>Zn(2+)</name>
        <dbReference type="ChEBI" id="CHEBI:29105"/>
    </ligand>
</feature>
<name>L2F602_9GAMM</name>
<dbReference type="GO" id="GO:0008270">
    <property type="term" value="F:zinc ion binding"/>
    <property type="evidence" value="ECO:0007669"/>
    <property type="project" value="UniProtKB-UniRule"/>
</dbReference>
<reference evidence="5 6" key="1">
    <citation type="journal article" date="2013" name="Genome Announc.">
        <title>Genome Sequence of Moraxella macacae 0408225, a Novel Bacterial Species Isolated from a Cynomolgus Macaque with Epistaxis.</title>
        <authorList>
            <person name="Ladner J.T."/>
            <person name="Whitehouse C.A."/>
            <person name="Koroleva G.I."/>
            <person name="Palacios G.F."/>
        </authorList>
    </citation>
    <scope>NUCLEOTIDE SEQUENCE [LARGE SCALE GENOMIC DNA]</scope>
    <source>
        <strain evidence="5 6">0408225</strain>
    </source>
</reference>
<organism evidence="5 6">
    <name type="scientific">Moraxella macacae 0408225</name>
    <dbReference type="NCBI Taxonomy" id="1230338"/>
    <lineage>
        <taxon>Bacteria</taxon>
        <taxon>Pseudomonadati</taxon>
        <taxon>Pseudomonadota</taxon>
        <taxon>Gammaproteobacteria</taxon>
        <taxon>Moraxellales</taxon>
        <taxon>Moraxellaceae</taxon>
        <taxon>Moraxella</taxon>
    </lineage>
</organism>
<comment type="subunit">
    <text evidence="3">Interacts with GyrB.</text>
</comment>